<dbReference type="InterPro" id="IPR050313">
    <property type="entry name" value="Carb_Metab_HTH_regulators"/>
</dbReference>
<organism evidence="4 5">
    <name type="scientific">Alicyclobacillus dauci</name>
    <dbReference type="NCBI Taxonomy" id="1475485"/>
    <lineage>
        <taxon>Bacteria</taxon>
        <taxon>Bacillati</taxon>
        <taxon>Bacillota</taxon>
        <taxon>Bacilli</taxon>
        <taxon>Bacillales</taxon>
        <taxon>Alicyclobacillaceae</taxon>
        <taxon>Alicyclobacillus</taxon>
    </lineage>
</organism>
<dbReference type="Gene3D" id="1.10.260.40">
    <property type="entry name" value="lambda repressor-like DNA-binding domains"/>
    <property type="match status" value="1"/>
</dbReference>
<dbReference type="Proteomes" id="UP001164803">
    <property type="component" value="Plasmid unnamed1"/>
</dbReference>
<feature type="domain" description="HTH lacI-type" evidence="2">
    <location>
        <begin position="2"/>
        <end position="56"/>
    </location>
</feature>
<dbReference type="PANTHER" id="PTHR30363">
    <property type="entry name" value="HTH-TYPE TRANSCRIPTIONAL REGULATOR SRLR-RELATED"/>
    <property type="match status" value="1"/>
</dbReference>
<keyword evidence="5" id="KW-1185">Reference proteome</keyword>
<evidence type="ECO:0000313" key="5">
    <source>
        <dbReference type="Proteomes" id="UP001164803"/>
    </source>
</evidence>
<geneLocation type="plasmid" evidence="4 5">
    <name>unnamed1</name>
</geneLocation>
<reference evidence="4" key="1">
    <citation type="submission" date="2022-08" db="EMBL/GenBank/DDBJ databases">
        <title>Alicyclobacillus dauci DSM2870, complete genome.</title>
        <authorList>
            <person name="Wang Q."/>
            <person name="Cai R."/>
            <person name="Wang Z."/>
        </authorList>
    </citation>
    <scope>NUCLEOTIDE SEQUENCE</scope>
    <source>
        <strain evidence="4">DSM 28700</strain>
        <plasmid evidence="4">unnamed1</plasmid>
    </source>
</reference>
<keyword evidence="4" id="KW-0238">DNA-binding</keyword>
<protein>
    <submittedName>
        <fullName evidence="4">LacI family DNA-binding transcriptional regulator</fullName>
    </submittedName>
</protein>
<name>A0ABY6Z946_9BACL</name>
<dbReference type="EMBL" id="CP104065">
    <property type="protein sequence ID" value="WAH39428.1"/>
    <property type="molecule type" value="Genomic_DNA"/>
</dbReference>
<evidence type="ECO:0000313" key="3">
    <source>
        <dbReference type="EMBL" id="WAH36250.1"/>
    </source>
</evidence>
<keyword evidence="4" id="KW-0614">Plasmid</keyword>
<dbReference type="SUPFAM" id="SSF47413">
    <property type="entry name" value="lambda repressor-like DNA-binding domains"/>
    <property type="match status" value="1"/>
</dbReference>
<dbReference type="PRINTS" id="PR00036">
    <property type="entry name" value="HTHLACI"/>
</dbReference>
<accession>A0ABY6Z946</accession>
<dbReference type="RefSeq" id="WP_268043573.1">
    <property type="nucleotide sequence ID" value="NZ_CP104064.1"/>
</dbReference>
<dbReference type="Pfam" id="PF00356">
    <property type="entry name" value="LacI"/>
    <property type="match status" value="1"/>
</dbReference>
<dbReference type="CDD" id="cd01392">
    <property type="entry name" value="HTH_LacI"/>
    <property type="match status" value="1"/>
</dbReference>
<dbReference type="EMBL" id="CP104064">
    <property type="protein sequence ID" value="WAH36250.1"/>
    <property type="molecule type" value="Genomic_DNA"/>
</dbReference>
<sequence>MVTIKDIANTAGTSLSTVSRVLNGIAIRDKTLAEKIHKIAEQMNYQPNEAGRNLRMGSDDDFGPVLEIRSRQDVNVKRLIAAEAAKMVTARDVVVLDSGSTVAQMAFHLPADVLVYTNSLAVVQPAAKRGVHVHLAPGLYVPAMGAVFGQETEDYFRRHKSSIYFLSSARVDVRTGLFNLNATTYNVKRVALEHASRKVLMVHHEKFCDAGLDTFAPLSSVDMIITDFVPDIFRDPVSQSGVEVIEIGGQQ</sequence>
<dbReference type="GO" id="GO:0003677">
    <property type="term" value="F:DNA binding"/>
    <property type="evidence" value="ECO:0007669"/>
    <property type="project" value="UniProtKB-KW"/>
</dbReference>
<dbReference type="InterPro" id="IPR037171">
    <property type="entry name" value="NagB/RpiA_transferase-like"/>
</dbReference>
<dbReference type="Proteomes" id="UP001164803">
    <property type="component" value="Chromosome"/>
</dbReference>
<dbReference type="SMART" id="SM01134">
    <property type="entry name" value="DeoRC"/>
    <property type="match status" value="1"/>
</dbReference>
<dbReference type="InterPro" id="IPR000843">
    <property type="entry name" value="HTH_LacI"/>
</dbReference>
<dbReference type="SMART" id="SM00354">
    <property type="entry name" value="HTH_LACI"/>
    <property type="match status" value="1"/>
</dbReference>
<keyword evidence="1" id="KW-0678">Repressor</keyword>
<proteinExistence type="predicted"/>
<evidence type="ECO:0000256" key="1">
    <source>
        <dbReference type="ARBA" id="ARBA00022491"/>
    </source>
</evidence>
<dbReference type="PROSITE" id="PS50932">
    <property type="entry name" value="HTH_LACI_2"/>
    <property type="match status" value="1"/>
</dbReference>
<dbReference type="InterPro" id="IPR010982">
    <property type="entry name" value="Lambda_DNA-bd_dom_sf"/>
</dbReference>
<dbReference type="PANTHER" id="PTHR30363:SF4">
    <property type="entry name" value="GLYCEROL-3-PHOSPHATE REGULON REPRESSOR"/>
    <property type="match status" value="1"/>
</dbReference>
<evidence type="ECO:0000313" key="4">
    <source>
        <dbReference type="EMBL" id="WAH39428.1"/>
    </source>
</evidence>
<evidence type="ECO:0000259" key="2">
    <source>
        <dbReference type="PROSITE" id="PS50932"/>
    </source>
</evidence>
<gene>
    <name evidence="3" type="ORF">NZD86_18730</name>
    <name evidence="4" type="ORF">NZD86_23290</name>
</gene>
<dbReference type="SUPFAM" id="SSF100950">
    <property type="entry name" value="NagB/RpiA/CoA transferase-like"/>
    <property type="match status" value="1"/>
</dbReference>
<dbReference type="InterPro" id="IPR014036">
    <property type="entry name" value="DeoR-like_C"/>
</dbReference>
<dbReference type="Pfam" id="PF00455">
    <property type="entry name" value="DeoRC"/>
    <property type="match status" value="1"/>
</dbReference>